<dbReference type="InterPro" id="IPR031381">
    <property type="entry name" value="YtcA"/>
</dbReference>
<comment type="subcellular location">
    <subcellularLocation>
        <location evidence="1">Membrane</location>
        <topology evidence="1">Multi-pass membrane protein</topology>
    </subcellularLocation>
</comment>
<keyword evidence="4" id="KW-1003">Cell membrane</keyword>
<evidence type="ECO:0000313" key="12">
    <source>
        <dbReference type="EMBL" id="MBR0648309.1"/>
    </source>
</evidence>
<protein>
    <recommendedName>
        <fullName evidence="3">Uncharacterized protein YtcA</fullName>
    </recommendedName>
</protein>
<evidence type="ECO:0000313" key="13">
    <source>
        <dbReference type="Proteomes" id="UP000698752"/>
    </source>
</evidence>
<dbReference type="Proteomes" id="UP000698752">
    <property type="component" value="Unassembled WGS sequence"/>
</dbReference>
<dbReference type="EMBL" id="JAAEDI010000002">
    <property type="protein sequence ID" value="MBR0648309.1"/>
    <property type="molecule type" value="Genomic_DNA"/>
</dbReference>
<keyword evidence="6" id="KW-0732">Signal</keyword>
<comment type="similarity">
    <text evidence="2">Belongs to the YtcA family.</text>
</comment>
<feature type="transmembrane region" description="Helical" evidence="11">
    <location>
        <begin position="110"/>
        <end position="129"/>
    </location>
</feature>
<keyword evidence="9" id="KW-0564">Palmitate</keyword>
<comment type="caution">
    <text evidence="12">The sequence shown here is derived from an EMBL/GenBank/DDBJ whole genome shotgun (WGS) entry which is preliminary data.</text>
</comment>
<evidence type="ECO:0000256" key="9">
    <source>
        <dbReference type="ARBA" id="ARBA00023139"/>
    </source>
</evidence>
<keyword evidence="5 11" id="KW-0812">Transmembrane</keyword>
<evidence type="ECO:0000256" key="6">
    <source>
        <dbReference type="ARBA" id="ARBA00022729"/>
    </source>
</evidence>
<keyword evidence="13" id="KW-1185">Reference proteome</keyword>
<dbReference type="Pfam" id="PF17090">
    <property type="entry name" value="Ytca"/>
    <property type="match status" value="1"/>
</dbReference>
<gene>
    <name evidence="12" type="ORF">GXW78_01420</name>
</gene>
<accession>A0ABS5EBA5</accession>
<reference evidence="13" key="1">
    <citation type="journal article" date="2021" name="Syst. Appl. Microbiol.">
        <title>Roseomonas hellenica sp. nov., isolated from roots of wild-growing Alkanna tinctoria.</title>
        <authorList>
            <person name="Rat A."/>
            <person name="Naranjo H.D."/>
            <person name="Lebbe L."/>
            <person name="Cnockaert M."/>
            <person name="Krigas N."/>
            <person name="Grigoriadou K."/>
            <person name="Maloupa E."/>
            <person name="Willems A."/>
        </authorList>
    </citation>
    <scope>NUCLEOTIDE SEQUENCE [LARGE SCALE GENOMIC DNA]</scope>
    <source>
        <strain evidence="13">LMG 31159</strain>
    </source>
</reference>
<evidence type="ECO:0000256" key="4">
    <source>
        <dbReference type="ARBA" id="ARBA00022475"/>
    </source>
</evidence>
<name>A0ABS5EBA5_9PROT</name>
<evidence type="ECO:0000256" key="7">
    <source>
        <dbReference type="ARBA" id="ARBA00022989"/>
    </source>
</evidence>
<evidence type="ECO:0000256" key="10">
    <source>
        <dbReference type="ARBA" id="ARBA00023288"/>
    </source>
</evidence>
<evidence type="ECO:0000256" key="3">
    <source>
        <dbReference type="ARBA" id="ARBA00021237"/>
    </source>
</evidence>
<keyword evidence="7 11" id="KW-1133">Transmembrane helix</keyword>
<evidence type="ECO:0000256" key="5">
    <source>
        <dbReference type="ARBA" id="ARBA00022692"/>
    </source>
</evidence>
<organism evidence="12 13">
    <name type="scientific">Neoroseomonas terrae</name>
    <dbReference type="NCBI Taxonomy" id="424799"/>
    <lineage>
        <taxon>Bacteria</taxon>
        <taxon>Pseudomonadati</taxon>
        <taxon>Pseudomonadota</taxon>
        <taxon>Alphaproteobacteria</taxon>
        <taxon>Acetobacterales</taxon>
        <taxon>Acetobacteraceae</taxon>
        <taxon>Neoroseomonas</taxon>
    </lineage>
</organism>
<evidence type="ECO:0000256" key="2">
    <source>
        <dbReference type="ARBA" id="ARBA00008208"/>
    </source>
</evidence>
<feature type="transmembrane region" description="Helical" evidence="11">
    <location>
        <begin position="76"/>
        <end position="98"/>
    </location>
</feature>
<evidence type="ECO:0000256" key="1">
    <source>
        <dbReference type="ARBA" id="ARBA00004141"/>
    </source>
</evidence>
<keyword evidence="8 11" id="KW-0472">Membrane</keyword>
<evidence type="ECO:0000256" key="8">
    <source>
        <dbReference type="ARBA" id="ARBA00023136"/>
    </source>
</evidence>
<sequence>MRCLHDHPASRCSGPAGRVVGGKRAHAKGGSRQVAASAAPASYETLIHSIDPAPRDGSCRQVRSVSPSIPLFGAYFPAWLICTGAGVLGAAVVRVAFVRLGVDELLPWRLLTYICVAAIVGFALALTVFGR</sequence>
<proteinExistence type="inferred from homology"/>
<keyword evidence="10" id="KW-0449">Lipoprotein</keyword>
<evidence type="ECO:0000256" key="11">
    <source>
        <dbReference type="SAM" id="Phobius"/>
    </source>
</evidence>